<feature type="binding site" evidence="1">
    <location>
        <position position="268"/>
    </location>
    <ligand>
        <name>Mg(2+)</name>
        <dbReference type="ChEBI" id="CHEBI:18420"/>
        <label>1</label>
    </ligand>
</feature>
<dbReference type="InterPro" id="IPR036705">
    <property type="entry name" value="Ribosyl_crysJ1_sf"/>
</dbReference>
<dbReference type="Proteomes" id="UP000004095">
    <property type="component" value="Unassembled WGS sequence"/>
</dbReference>
<feature type="binding site" evidence="1">
    <location>
        <position position="267"/>
    </location>
    <ligand>
        <name>Mg(2+)</name>
        <dbReference type="ChEBI" id="CHEBI:18420"/>
        <label>1</label>
    </ligand>
</feature>
<accession>A1ZCD9</accession>
<name>A1ZCD9_MICM2</name>
<comment type="cofactor">
    <cofactor evidence="1">
        <name>Mg(2+)</name>
        <dbReference type="ChEBI" id="CHEBI:18420"/>
    </cofactor>
    <text evidence="1">Binds 2 magnesium ions per subunit.</text>
</comment>
<dbReference type="RefSeq" id="WP_002692780.1">
    <property type="nucleotide sequence ID" value="NZ_AAWS01000001.1"/>
</dbReference>
<dbReference type="InterPro" id="IPR050792">
    <property type="entry name" value="ADP-ribosylglycohydrolase"/>
</dbReference>
<proteinExistence type="predicted"/>
<evidence type="ECO:0000256" key="1">
    <source>
        <dbReference type="PIRSR" id="PIRSR605502-1"/>
    </source>
</evidence>
<gene>
    <name evidence="2" type="ORF">M23134_01970</name>
</gene>
<reference evidence="2 3" key="1">
    <citation type="submission" date="2007-01" db="EMBL/GenBank/DDBJ databases">
        <authorList>
            <person name="Haygood M."/>
            <person name="Podell S."/>
            <person name="Anderson C."/>
            <person name="Hopkinson B."/>
            <person name="Roe K."/>
            <person name="Barbeau K."/>
            <person name="Gaasterland T."/>
            <person name="Ferriera S."/>
            <person name="Johnson J."/>
            <person name="Kravitz S."/>
            <person name="Beeson K."/>
            <person name="Sutton G."/>
            <person name="Rogers Y.-H."/>
            <person name="Friedman R."/>
            <person name="Frazier M."/>
            <person name="Venter J.C."/>
        </authorList>
    </citation>
    <scope>NUCLEOTIDE SEQUENCE [LARGE SCALE GENOMIC DNA]</scope>
    <source>
        <strain evidence="2 3">ATCC 23134</strain>
    </source>
</reference>
<dbReference type="GO" id="GO:0046872">
    <property type="term" value="F:metal ion binding"/>
    <property type="evidence" value="ECO:0007669"/>
    <property type="project" value="UniProtKB-KW"/>
</dbReference>
<dbReference type="eggNOG" id="COG1397">
    <property type="taxonomic scope" value="Bacteria"/>
</dbReference>
<feature type="binding site" evidence="1">
    <location>
        <position position="265"/>
    </location>
    <ligand>
        <name>Mg(2+)</name>
        <dbReference type="ChEBI" id="CHEBI:18420"/>
        <label>1</label>
    </ligand>
</feature>
<dbReference type="EMBL" id="AAWS01000001">
    <property type="protein sequence ID" value="EAY31941.1"/>
    <property type="molecule type" value="Genomic_DNA"/>
</dbReference>
<keyword evidence="1" id="KW-0479">Metal-binding</keyword>
<dbReference type="PANTHER" id="PTHR16222:SF12">
    <property type="entry name" value="ADP-RIBOSYLGLYCOHYDROLASE-RELATED"/>
    <property type="match status" value="1"/>
</dbReference>
<organism evidence="2 3">
    <name type="scientific">Microscilla marina ATCC 23134</name>
    <dbReference type="NCBI Taxonomy" id="313606"/>
    <lineage>
        <taxon>Bacteria</taxon>
        <taxon>Pseudomonadati</taxon>
        <taxon>Bacteroidota</taxon>
        <taxon>Cytophagia</taxon>
        <taxon>Cytophagales</taxon>
        <taxon>Microscillaceae</taxon>
        <taxon>Microscilla</taxon>
    </lineage>
</organism>
<comment type="caution">
    <text evidence="2">The sequence shown here is derived from an EMBL/GenBank/DDBJ whole genome shotgun (WGS) entry which is preliminary data.</text>
</comment>
<dbReference type="GO" id="GO:0016787">
    <property type="term" value="F:hydrolase activity"/>
    <property type="evidence" value="ECO:0007669"/>
    <property type="project" value="UniProtKB-KW"/>
</dbReference>
<feature type="binding site" evidence="1">
    <location>
        <position position="57"/>
    </location>
    <ligand>
        <name>Mg(2+)</name>
        <dbReference type="ChEBI" id="CHEBI:18420"/>
        <label>1</label>
    </ligand>
</feature>
<keyword evidence="1" id="KW-0460">Magnesium</keyword>
<sequence>MDILKAYNQPQHKLAKLALQGTWLGDAFGQRFFDTRPHIEQWLHTYTLPPAPWYFTDDTIMTVGLTQSLFKNQVVHQNELAQIWAINYQKNISRGYGGTAHKILREIGEGKPWVNASKEVFSGMGSMGNGAAMRVAPIGAFYTQDLAQIIDQAKLSAQITHSHPEAQAGAIAVAVAAHLAGHTVLAGNDFLAKVSHHTPDSQTKDRINKALSLPASYRIDTVVHALGNGHQMLAQDTVPLALWCAAHHVDNFEDALWLTVSALGDRDTTCAIVGGIVALRVGTSGLPARWIEAAEPILEGWLVK</sequence>
<evidence type="ECO:0000313" key="3">
    <source>
        <dbReference type="Proteomes" id="UP000004095"/>
    </source>
</evidence>
<keyword evidence="2" id="KW-0378">Hydrolase</keyword>
<keyword evidence="3" id="KW-1185">Reference proteome</keyword>
<dbReference type="AlphaFoldDB" id="A1ZCD9"/>
<dbReference type="Gene3D" id="1.10.4080.10">
    <property type="entry name" value="ADP-ribosylation/Crystallin J1"/>
    <property type="match status" value="1"/>
</dbReference>
<evidence type="ECO:0000313" key="2">
    <source>
        <dbReference type="EMBL" id="EAY31941.1"/>
    </source>
</evidence>
<protein>
    <submittedName>
        <fullName evidence="2">Putative hydrolase</fullName>
    </submittedName>
</protein>
<feature type="binding site" evidence="1">
    <location>
        <position position="56"/>
    </location>
    <ligand>
        <name>Mg(2+)</name>
        <dbReference type="ChEBI" id="CHEBI:18420"/>
        <label>1</label>
    </ligand>
</feature>
<dbReference type="SUPFAM" id="SSF101478">
    <property type="entry name" value="ADP-ribosylglycohydrolase"/>
    <property type="match status" value="1"/>
</dbReference>
<dbReference type="InterPro" id="IPR005502">
    <property type="entry name" value="Ribosyl_crysJ1"/>
</dbReference>
<dbReference type="PANTHER" id="PTHR16222">
    <property type="entry name" value="ADP-RIBOSYLGLYCOHYDROLASE"/>
    <property type="match status" value="1"/>
</dbReference>
<dbReference type="OrthoDB" id="9798107at2"/>
<dbReference type="Pfam" id="PF03747">
    <property type="entry name" value="ADP_ribosyl_GH"/>
    <property type="match status" value="1"/>
</dbReference>
<feature type="binding site" evidence="1">
    <location>
        <position position="58"/>
    </location>
    <ligand>
        <name>Mg(2+)</name>
        <dbReference type="ChEBI" id="CHEBI:18420"/>
        <label>1</label>
    </ligand>
</feature>